<feature type="compositionally biased region" description="Low complexity" evidence="7">
    <location>
        <begin position="650"/>
        <end position="663"/>
    </location>
</feature>
<evidence type="ECO:0000256" key="5">
    <source>
        <dbReference type="ARBA" id="ARBA00022989"/>
    </source>
</evidence>
<protein>
    <submittedName>
        <fullName evidence="10">Phosphatase PAP2 family protein</fullName>
    </submittedName>
</protein>
<dbReference type="Pfam" id="PF09335">
    <property type="entry name" value="VTT_dom"/>
    <property type="match status" value="1"/>
</dbReference>
<keyword evidence="5 8" id="KW-1133">Transmembrane helix</keyword>
<evidence type="ECO:0000256" key="8">
    <source>
        <dbReference type="SAM" id="Phobius"/>
    </source>
</evidence>
<dbReference type="EMBL" id="CP040818">
    <property type="protein sequence ID" value="QDL90552.1"/>
    <property type="molecule type" value="Genomic_DNA"/>
</dbReference>
<evidence type="ECO:0000259" key="9">
    <source>
        <dbReference type="SMART" id="SM00014"/>
    </source>
</evidence>
<keyword evidence="3" id="KW-1003">Cell membrane</keyword>
<keyword evidence="4 8" id="KW-0812">Transmembrane</keyword>
<feature type="transmembrane region" description="Helical" evidence="8">
    <location>
        <begin position="7"/>
        <end position="26"/>
    </location>
</feature>
<proteinExistence type="inferred from homology"/>
<feature type="transmembrane region" description="Helical" evidence="8">
    <location>
        <begin position="244"/>
        <end position="262"/>
    </location>
</feature>
<evidence type="ECO:0000256" key="3">
    <source>
        <dbReference type="ARBA" id="ARBA00022475"/>
    </source>
</evidence>
<dbReference type="SUPFAM" id="SSF48317">
    <property type="entry name" value="Acid phosphatase/Vanadium-dependent haloperoxidase"/>
    <property type="match status" value="1"/>
</dbReference>
<feature type="transmembrane region" description="Helical" evidence="8">
    <location>
        <begin position="138"/>
        <end position="161"/>
    </location>
</feature>
<feature type="transmembrane region" description="Helical" evidence="8">
    <location>
        <begin position="112"/>
        <end position="131"/>
    </location>
</feature>
<dbReference type="CDD" id="cd03392">
    <property type="entry name" value="PAP2_like_2"/>
    <property type="match status" value="1"/>
</dbReference>
<dbReference type="InterPro" id="IPR032816">
    <property type="entry name" value="VTT_dom"/>
</dbReference>
<evidence type="ECO:0000256" key="4">
    <source>
        <dbReference type="ARBA" id="ARBA00022692"/>
    </source>
</evidence>
<feature type="transmembrane region" description="Helical" evidence="8">
    <location>
        <begin position="427"/>
        <end position="444"/>
    </location>
</feature>
<feature type="transmembrane region" description="Helical" evidence="8">
    <location>
        <begin position="370"/>
        <end position="387"/>
    </location>
</feature>
<keyword evidence="11" id="KW-1185">Reference proteome</keyword>
<evidence type="ECO:0000313" key="10">
    <source>
        <dbReference type="EMBL" id="QDL90552.1"/>
    </source>
</evidence>
<feature type="transmembrane region" description="Helical" evidence="8">
    <location>
        <begin position="330"/>
        <end position="350"/>
    </location>
</feature>
<dbReference type="InterPro" id="IPR036938">
    <property type="entry name" value="PAP2/HPO_sf"/>
</dbReference>
<feature type="domain" description="Phosphatidic acid phosphatase type 2/haloperoxidase" evidence="9">
    <location>
        <begin position="327"/>
        <end position="438"/>
    </location>
</feature>
<evidence type="ECO:0000256" key="2">
    <source>
        <dbReference type="ARBA" id="ARBA00010792"/>
    </source>
</evidence>
<dbReference type="PANTHER" id="PTHR30353">
    <property type="entry name" value="INNER MEMBRANE PROTEIN DEDA-RELATED"/>
    <property type="match status" value="1"/>
</dbReference>
<sequence>MSFLASHVLPVLAPLGLWSCWIIGLAAFLEGFWVTGVVLPGALVVVAGGALARLGYPDVLALWGFAAAGAVLGGEASWRSGRLAGLRTRMPPGRAAQRAQALVRTHGPPALVIGRLLGPVGGLTALAAALSGMGRRRFVAWNILGGLVGGLVHLALGYLAADILARVTPYLPRPVLPLVLLAALVLVTRAITRRARRGAPALRDALGALRAALADWPPLRRLAGWHPRLAAGLARRLDPGQGGGLMLTGIAVLLVYLVGLFVDGALDLAFVPGTAALDHRVSNLAHAWWTPDGLRLAAWFTRLGYVPVATLVALGSVAAFAGFGRRAAAAGLACAALGNAVTVTLLKLAFGRDRPAIGYFLETSASFPSGHAAISTALYGSLALMLWRERLIGPTLAISAGVGVAFGLGLTRLYLAEHFLSDVLNGWVVGGIWLVIGLAVSEGVRPRVAAGGRRRAVPGLAVLGACLLAAAWAGATHRPSPAVRETGPATVLSDLPGAIGTGAFPVEVLTLGGAALPPVSVVSTGAAAADVARRLAGGGWARIPDPGPLSVFAALREDLTGARRAGATVPLAFRAARPADVTLRAPGSGAILRLWSAGQDAAGGPIVAWAFAPSGHPADWSADAARSGRSPASTARARLSPARRGGGGTTARAPPGTPTAPCS</sequence>
<feature type="transmembrane region" description="Helical" evidence="8">
    <location>
        <begin position="456"/>
        <end position="475"/>
    </location>
</feature>
<dbReference type="OrthoDB" id="9801622at2"/>
<feature type="transmembrane region" description="Helical" evidence="8">
    <location>
        <begin position="394"/>
        <end position="415"/>
    </location>
</feature>
<keyword evidence="6 8" id="KW-0472">Membrane</keyword>
<organism evidence="10 11">
    <name type="scientific">Paroceanicella profunda</name>
    <dbReference type="NCBI Taxonomy" id="2579971"/>
    <lineage>
        <taxon>Bacteria</taxon>
        <taxon>Pseudomonadati</taxon>
        <taxon>Pseudomonadota</taxon>
        <taxon>Alphaproteobacteria</taxon>
        <taxon>Rhodobacterales</taxon>
        <taxon>Paracoccaceae</taxon>
        <taxon>Paroceanicella</taxon>
    </lineage>
</organism>
<evidence type="ECO:0000256" key="1">
    <source>
        <dbReference type="ARBA" id="ARBA00004651"/>
    </source>
</evidence>
<evidence type="ECO:0000256" key="6">
    <source>
        <dbReference type="ARBA" id="ARBA00023136"/>
    </source>
</evidence>
<comment type="subcellular location">
    <subcellularLocation>
        <location evidence="1">Cell membrane</location>
        <topology evidence="1">Multi-pass membrane protein</topology>
    </subcellularLocation>
</comment>
<dbReference type="Gene3D" id="1.20.144.10">
    <property type="entry name" value="Phosphatidic acid phosphatase type 2/haloperoxidase"/>
    <property type="match status" value="1"/>
</dbReference>
<comment type="similarity">
    <text evidence="2">Belongs to the DedA family.</text>
</comment>
<feature type="transmembrane region" description="Helical" evidence="8">
    <location>
        <begin position="59"/>
        <end position="78"/>
    </location>
</feature>
<dbReference type="Pfam" id="PF01569">
    <property type="entry name" value="PAP2"/>
    <property type="match status" value="1"/>
</dbReference>
<dbReference type="KEGG" id="ppru:FDP22_01365"/>
<dbReference type="GO" id="GO:0005886">
    <property type="term" value="C:plasma membrane"/>
    <property type="evidence" value="ECO:0007669"/>
    <property type="project" value="UniProtKB-SubCell"/>
</dbReference>
<gene>
    <name evidence="10" type="ORF">FDP22_01365</name>
</gene>
<dbReference type="InterPro" id="IPR032818">
    <property type="entry name" value="DedA-like"/>
</dbReference>
<dbReference type="AlphaFoldDB" id="A0A5B8FW08"/>
<feature type="region of interest" description="Disordered" evidence="7">
    <location>
        <begin position="619"/>
        <end position="663"/>
    </location>
</feature>
<reference evidence="10 11" key="1">
    <citation type="submission" date="2019-06" db="EMBL/GenBank/DDBJ databases">
        <title>Genome sequence of Rhodobacteraceae bacterium D4M1.</title>
        <authorList>
            <person name="Cao J."/>
        </authorList>
    </citation>
    <scope>NUCLEOTIDE SEQUENCE [LARGE SCALE GENOMIC DNA]</scope>
    <source>
        <strain evidence="10 11">D4M1</strain>
    </source>
</reference>
<dbReference type="Proteomes" id="UP000305888">
    <property type="component" value="Chromosome"/>
</dbReference>
<feature type="transmembrane region" description="Helical" evidence="8">
    <location>
        <begin position="173"/>
        <end position="192"/>
    </location>
</feature>
<feature type="transmembrane region" description="Helical" evidence="8">
    <location>
        <begin position="303"/>
        <end position="323"/>
    </location>
</feature>
<dbReference type="PANTHER" id="PTHR30353:SF15">
    <property type="entry name" value="INNER MEMBRANE PROTEIN YABI"/>
    <property type="match status" value="1"/>
</dbReference>
<feature type="transmembrane region" description="Helical" evidence="8">
    <location>
        <begin position="32"/>
        <end position="52"/>
    </location>
</feature>
<name>A0A5B8FW08_9RHOB</name>
<dbReference type="RefSeq" id="WP_138578807.1">
    <property type="nucleotide sequence ID" value="NZ_CP040818.1"/>
</dbReference>
<evidence type="ECO:0000256" key="7">
    <source>
        <dbReference type="SAM" id="MobiDB-lite"/>
    </source>
</evidence>
<dbReference type="InterPro" id="IPR000326">
    <property type="entry name" value="PAP2/HPO"/>
</dbReference>
<accession>A0A5B8FW08</accession>
<dbReference type="SMART" id="SM00014">
    <property type="entry name" value="acidPPc"/>
    <property type="match status" value="1"/>
</dbReference>
<evidence type="ECO:0000313" key="11">
    <source>
        <dbReference type="Proteomes" id="UP000305888"/>
    </source>
</evidence>